<evidence type="ECO:0000256" key="4">
    <source>
        <dbReference type="ARBA" id="ARBA00022475"/>
    </source>
</evidence>
<evidence type="ECO:0000313" key="15">
    <source>
        <dbReference type="Proteomes" id="UP000004754"/>
    </source>
</evidence>
<dbReference type="InterPro" id="IPR004513">
    <property type="entry name" value="FtsX"/>
</dbReference>
<dbReference type="Pfam" id="PF18075">
    <property type="entry name" value="FtsX_ECD"/>
    <property type="match status" value="1"/>
</dbReference>
<keyword evidence="5 10" id="KW-0132">Cell division</keyword>
<comment type="function">
    <text evidence="10">Part of the ABC transporter FtsEX involved in asymmetric cellular division facilitating the initiation of sporulation.</text>
</comment>
<evidence type="ECO:0000256" key="6">
    <source>
        <dbReference type="ARBA" id="ARBA00022692"/>
    </source>
</evidence>
<evidence type="ECO:0000259" key="13">
    <source>
        <dbReference type="Pfam" id="PF18075"/>
    </source>
</evidence>
<sequence length="306" mass="34072">MVFRMFNLRRSTIRDAAQSLRRNSLMSLASILAITAALIILGIFLVLTMNIHQVTANVEDELQIQVFLTQNHTEQQKDALMDRMRQNDLVKKVTYESKSQALKKFSASLQNASDLMSGFNRKNNPMPDSIIIRAKNADNLQKIKNDISAYNNGSVGIEYIKYGRDYIKALTNFSHFVNMLCLVVVIVLSVISYFLIYNTIKLTVFARRKEIGIMKYVGATDGYIRAPFLLEGAILGIIAALAATLAIRTGYFYVLGYLSGNALMPISANLASPALVISQIVVFFLIYGIVIGTFGSRVAISKFLDV</sequence>
<feature type="transmembrane region" description="Helical" evidence="11">
    <location>
        <begin position="233"/>
        <end position="254"/>
    </location>
</feature>
<evidence type="ECO:0000259" key="12">
    <source>
        <dbReference type="Pfam" id="PF02687"/>
    </source>
</evidence>
<gene>
    <name evidence="14" type="ORF">HMP0721_0792</name>
</gene>
<keyword evidence="7 11" id="KW-1133">Transmembrane helix</keyword>
<protein>
    <recommendedName>
        <fullName evidence="3 10">Cell division protein FtsX</fullName>
    </recommendedName>
</protein>
<evidence type="ECO:0000256" key="5">
    <source>
        <dbReference type="ARBA" id="ARBA00022618"/>
    </source>
</evidence>
<dbReference type="GO" id="GO:0051301">
    <property type="term" value="P:cell division"/>
    <property type="evidence" value="ECO:0007669"/>
    <property type="project" value="UniProtKB-KW"/>
</dbReference>
<reference evidence="14 15" key="1">
    <citation type="submission" date="2010-12" db="EMBL/GenBank/DDBJ databases">
        <authorList>
            <person name="Muzny D."/>
            <person name="Qin X."/>
            <person name="Deng J."/>
            <person name="Jiang H."/>
            <person name="Liu Y."/>
            <person name="Qu J."/>
            <person name="Song X.-Z."/>
            <person name="Zhang L."/>
            <person name="Thornton R."/>
            <person name="Coyle M."/>
            <person name="Francisco L."/>
            <person name="Jackson L."/>
            <person name="Javaid M."/>
            <person name="Korchina V."/>
            <person name="Kovar C."/>
            <person name="Mata R."/>
            <person name="Mathew T."/>
            <person name="Ngo R."/>
            <person name="Nguyen L."/>
            <person name="Nguyen N."/>
            <person name="Okwuonu G."/>
            <person name="Ongeri F."/>
            <person name="Pham C."/>
            <person name="Simmons D."/>
            <person name="Wilczek-Boney K."/>
            <person name="Hale W."/>
            <person name="Jakkamsetti A."/>
            <person name="Pham P."/>
            <person name="Ruth R."/>
            <person name="San Lucas F."/>
            <person name="Warren J."/>
            <person name="Zhang J."/>
            <person name="Zhao Z."/>
            <person name="Zhou C."/>
            <person name="Zhu D."/>
            <person name="Lee S."/>
            <person name="Bess C."/>
            <person name="Blankenburg K."/>
            <person name="Forbes L."/>
            <person name="Fu Q."/>
            <person name="Gubbala S."/>
            <person name="Hirani K."/>
            <person name="Jayaseelan J.C."/>
            <person name="Lara F."/>
            <person name="Munidasa M."/>
            <person name="Palculict T."/>
            <person name="Patil S."/>
            <person name="Pu L.-L."/>
            <person name="Saada N."/>
            <person name="Tang L."/>
            <person name="Weissenberger G."/>
            <person name="Zhu Y."/>
            <person name="Hemphill L."/>
            <person name="Shang Y."/>
            <person name="Youmans B."/>
            <person name="Ayvaz T."/>
            <person name="Ross M."/>
            <person name="Santibanez J."/>
            <person name="Aqrawi P."/>
            <person name="Gross S."/>
            <person name="Joshi V."/>
            <person name="Fowler G."/>
            <person name="Nazareth L."/>
            <person name="Reid J."/>
            <person name="Worley K."/>
            <person name="Petrosino J."/>
            <person name="Highlander S."/>
            <person name="Gibbs R."/>
        </authorList>
    </citation>
    <scope>NUCLEOTIDE SEQUENCE [LARGE SCALE GENOMIC DNA]</scope>
    <source>
        <strain evidence="14 15">ATCC 23263</strain>
    </source>
</reference>
<evidence type="ECO:0000256" key="11">
    <source>
        <dbReference type="SAM" id="Phobius"/>
    </source>
</evidence>
<evidence type="ECO:0000313" key="14">
    <source>
        <dbReference type="EMBL" id="EFV02026.1"/>
    </source>
</evidence>
<dbReference type="PANTHER" id="PTHR47755">
    <property type="entry name" value="CELL DIVISION PROTEIN FTSX"/>
    <property type="match status" value="1"/>
</dbReference>
<dbReference type="InterPro" id="IPR058204">
    <property type="entry name" value="FtsX_firmicutes-type"/>
</dbReference>
<evidence type="ECO:0000256" key="1">
    <source>
        <dbReference type="ARBA" id="ARBA00004651"/>
    </source>
</evidence>
<comment type="similarity">
    <text evidence="2 10">Belongs to the ABC-4 integral membrane protein family. FtsX subfamily.</text>
</comment>
<dbReference type="Pfam" id="PF02687">
    <property type="entry name" value="FtsX"/>
    <property type="match status" value="1"/>
</dbReference>
<feature type="transmembrane region" description="Helical" evidence="11">
    <location>
        <begin position="176"/>
        <end position="200"/>
    </location>
</feature>
<proteinExistence type="inferred from homology"/>
<keyword evidence="8 10" id="KW-0472">Membrane</keyword>
<keyword evidence="9 10" id="KW-0131">Cell cycle</keyword>
<dbReference type="InterPro" id="IPR040690">
    <property type="entry name" value="FtsX_ECD"/>
</dbReference>
<comment type="caution">
    <text evidence="14">The sequence shown here is derived from an EMBL/GenBank/DDBJ whole genome shotgun (WGS) entry which is preliminary data.</text>
</comment>
<feature type="transmembrane region" description="Helical" evidence="11">
    <location>
        <begin position="274"/>
        <end position="294"/>
    </location>
</feature>
<dbReference type="GO" id="GO:0005886">
    <property type="term" value="C:plasma membrane"/>
    <property type="evidence" value="ECO:0007669"/>
    <property type="project" value="UniProtKB-SubCell"/>
</dbReference>
<feature type="domain" description="FtsX extracellular" evidence="13">
    <location>
        <begin position="62"/>
        <end position="151"/>
    </location>
</feature>
<name>E6MFN1_9FIRM</name>
<dbReference type="STRING" id="887929.HMP0721_0792"/>
<dbReference type="Gene3D" id="3.30.70.3040">
    <property type="match status" value="1"/>
</dbReference>
<evidence type="ECO:0000256" key="8">
    <source>
        <dbReference type="ARBA" id="ARBA00023136"/>
    </source>
</evidence>
<dbReference type="EMBL" id="AEQN01000014">
    <property type="protein sequence ID" value="EFV02026.1"/>
    <property type="molecule type" value="Genomic_DNA"/>
</dbReference>
<dbReference type="InterPro" id="IPR003838">
    <property type="entry name" value="ABC3_permease_C"/>
</dbReference>
<feature type="domain" description="ABC3 transporter permease C-terminal" evidence="12">
    <location>
        <begin position="183"/>
        <end position="295"/>
    </location>
</feature>
<evidence type="ECO:0000256" key="9">
    <source>
        <dbReference type="ARBA" id="ARBA00023306"/>
    </source>
</evidence>
<organism evidence="14 15">
    <name type="scientific">Pseudoramibacter alactolyticus ATCC 23263</name>
    <dbReference type="NCBI Taxonomy" id="887929"/>
    <lineage>
        <taxon>Bacteria</taxon>
        <taxon>Bacillati</taxon>
        <taxon>Bacillota</taxon>
        <taxon>Clostridia</taxon>
        <taxon>Eubacteriales</taxon>
        <taxon>Eubacteriaceae</taxon>
        <taxon>Pseudoramibacter</taxon>
    </lineage>
</organism>
<dbReference type="NCBIfam" id="NF038347">
    <property type="entry name" value="FtsX_Gpos"/>
    <property type="match status" value="1"/>
</dbReference>
<evidence type="ECO:0000256" key="3">
    <source>
        <dbReference type="ARBA" id="ARBA00021907"/>
    </source>
</evidence>
<keyword evidence="6 11" id="KW-0812">Transmembrane</keyword>
<dbReference type="PIRSF" id="PIRSF003097">
    <property type="entry name" value="FtsX"/>
    <property type="match status" value="1"/>
</dbReference>
<comment type="subcellular location">
    <subcellularLocation>
        <location evidence="1">Cell membrane</location>
        <topology evidence="1">Multi-pass membrane protein</topology>
    </subcellularLocation>
</comment>
<evidence type="ECO:0000256" key="10">
    <source>
        <dbReference type="PIRNR" id="PIRNR003097"/>
    </source>
</evidence>
<accession>E6MFN1</accession>
<keyword evidence="15" id="KW-1185">Reference proteome</keyword>
<evidence type="ECO:0000256" key="7">
    <source>
        <dbReference type="ARBA" id="ARBA00022989"/>
    </source>
</evidence>
<dbReference type="Proteomes" id="UP000004754">
    <property type="component" value="Unassembled WGS sequence"/>
</dbReference>
<dbReference type="HOGENOM" id="CLU_073546_2_2_9"/>
<keyword evidence="4 10" id="KW-1003">Cell membrane</keyword>
<dbReference type="PANTHER" id="PTHR47755:SF1">
    <property type="entry name" value="CELL DIVISION PROTEIN FTSX"/>
    <property type="match status" value="1"/>
</dbReference>
<dbReference type="AlphaFoldDB" id="E6MFN1"/>
<evidence type="ECO:0000256" key="2">
    <source>
        <dbReference type="ARBA" id="ARBA00007379"/>
    </source>
</evidence>
<dbReference type="eggNOG" id="COG2177">
    <property type="taxonomic scope" value="Bacteria"/>
</dbReference>